<feature type="region of interest" description="Disordered" evidence="1">
    <location>
        <begin position="1"/>
        <end position="129"/>
    </location>
</feature>
<evidence type="ECO:0000313" key="3">
    <source>
        <dbReference type="RefSeq" id="XP_019780734.1"/>
    </source>
</evidence>
<dbReference type="RefSeq" id="XP_019780735.1">
    <property type="nucleotide sequence ID" value="XM_019925176.2"/>
</dbReference>
<reference evidence="3 4" key="1">
    <citation type="submission" date="2025-04" db="UniProtKB">
        <authorList>
            <consortium name="RefSeq"/>
        </authorList>
    </citation>
    <scope>IDENTIFICATION</scope>
    <source>
        <tissue evidence="3 4">Spleen</tissue>
    </source>
</reference>
<dbReference type="Proteomes" id="UP000245320">
    <property type="component" value="Chromosome 17"/>
</dbReference>
<dbReference type="RefSeq" id="XP_019780734.1">
    <property type="nucleotide sequence ID" value="XM_019925175.2"/>
</dbReference>
<dbReference type="AlphaFoldDB" id="A0A2U4AIV3"/>
<keyword evidence="2" id="KW-1185">Reference proteome</keyword>
<proteinExistence type="predicted"/>
<sequence>MFVESAEAERGRYPWGKGLRVKRGVEGPSRPGRPGVGGLNRGRETPLQPAAFSGNAFSAPHTQPLSGPPLPRRQRRQQLFPPSRGPRRKRHPWGGGQPSGSRPGLLEMIPRPLPLSEHQTSPFPPLSLLYPPTSRPAGVRFDRPRNPLLLAASHPSQRPDAGEGPATGAAPEPAQTSTRLPEMGWFSLCCAK</sequence>
<gene>
    <name evidence="3 4" type="primary">LOC109548298</name>
</gene>
<evidence type="ECO:0000256" key="1">
    <source>
        <dbReference type="SAM" id="MobiDB-lite"/>
    </source>
</evidence>
<evidence type="ECO:0000313" key="2">
    <source>
        <dbReference type="Proteomes" id="UP000245320"/>
    </source>
</evidence>
<evidence type="ECO:0000313" key="4">
    <source>
        <dbReference type="RefSeq" id="XP_019780735.1"/>
    </source>
</evidence>
<accession>A0A2U4AIV3</accession>
<protein>
    <submittedName>
        <fullName evidence="3 4">Translation initiation factor IF-2-like</fullName>
    </submittedName>
</protein>
<feature type="compositionally biased region" description="Low complexity" evidence="1">
    <location>
        <begin position="162"/>
        <end position="174"/>
    </location>
</feature>
<feature type="region of interest" description="Disordered" evidence="1">
    <location>
        <begin position="150"/>
        <end position="181"/>
    </location>
</feature>
<name>A0A2U4AIV3_TURTR</name>
<organism evidence="2 3">
    <name type="scientific">Tursiops truncatus</name>
    <name type="common">Atlantic bottle-nosed dolphin</name>
    <name type="synonym">Delphinus truncatus</name>
    <dbReference type="NCBI Taxonomy" id="9739"/>
    <lineage>
        <taxon>Eukaryota</taxon>
        <taxon>Metazoa</taxon>
        <taxon>Chordata</taxon>
        <taxon>Craniata</taxon>
        <taxon>Vertebrata</taxon>
        <taxon>Euteleostomi</taxon>
        <taxon>Mammalia</taxon>
        <taxon>Eutheria</taxon>
        <taxon>Laurasiatheria</taxon>
        <taxon>Artiodactyla</taxon>
        <taxon>Whippomorpha</taxon>
        <taxon>Cetacea</taxon>
        <taxon>Odontoceti</taxon>
        <taxon>Delphinidae</taxon>
        <taxon>Tursiops</taxon>
    </lineage>
</organism>